<reference evidence="2" key="1">
    <citation type="journal article" date="2014" name="Front. Microbiol.">
        <title>High frequency of phylogenetically diverse reductive dehalogenase-homologous genes in deep subseafloor sedimentary metagenomes.</title>
        <authorList>
            <person name="Kawai M."/>
            <person name="Futagami T."/>
            <person name="Toyoda A."/>
            <person name="Takaki Y."/>
            <person name="Nishi S."/>
            <person name="Hori S."/>
            <person name="Arai W."/>
            <person name="Tsubouchi T."/>
            <person name="Morono Y."/>
            <person name="Uchiyama I."/>
            <person name="Ito T."/>
            <person name="Fujiyama A."/>
            <person name="Inagaki F."/>
            <person name="Takami H."/>
        </authorList>
    </citation>
    <scope>NUCLEOTIDE SEQUENCE</scope>
    <source>
        <strain evidence="2">Expedition CK06-06</strain>
    </source>
</reference>
<keyword evidence="1" id="KW-1133">Transmembrane helix</keyword>
<sequence length="100" mass="11272">KMKNKNGSHVGIILSFVIFVTFTIFIYSILEPGLRSQREKQSLLEYLKGEISREITANLTTASLNINKSQQNQGCVELENFINLTDMKPKKQAALGQKNV</sequence>
<evidence type="ECO:0000256" key="1">
    <source>
        <dbReference type="SAM" id="Phobius"/>
    </source>
</evidence>
<comment type="caution">
    <text evidence="2">The sequence shown here is derived from an EMBL/GenBank/DDBJ whole genome shotgun (WGS) entry which is preliminary data.</text>
</comment>
<keyword evidence="1" id="KW-0812">Transmembrane</keyword>
<accession>X1QXG2</accession>
<dbReference type="AlphaFoldDB" id="X1QXG2"/>
<feature type="transmembrane region" description="Helical" evidence="1">
    <location>
        <begin position="12"/>
        <end position="30"/>
    </location>
</feature>
<name>X1QXG2_9ZZZZ</name>
<feature type="non-terminal residue" evidence="2">
    <location>
        <position position="1"/>
    </location>
</feature>
<organism evidence="2">
    <name type="scientific">marine sediment metagenome</name>
    <dbReference type="NCBI Taxonomy" id="412755"/>
    <lineage>
        <taxon>unclassified sequences</taxon>
        <taxon>metagenomes</taxon>
        <taxon>ecological metagenomes</taxon>
    </lineage>
</organism>
<evidence type="ECO:0000313" key="2">
    <source>
        <dbReference type="EMBL" id="GAI55565.1"/>
    </source>
</evidence>
<keyword evidence="1" id="KW-0472">Membrane</keyword>
<dbReference type="EMBL" id="BARV01035267">
    <property type="protein sequence ID" value="GAI55565.1"/>
    <property type="molecule type" value="Genomic_DNA"/>
</dbReference>
<protein>
    <submittedName>
        <fullName evidence="2">Uncharacterized protein</fullName>
    </submittedName>
</protein>
<gene>
    <name evidence="2" type="ORF">S06H3_55061</name>
</gene>
<proteinExistence type="predicted"/>